<evidence type="ECO:0000256" key="1">
    <source>
        <dbReference type="ARBA" id="ARBA00022729"/>
    </source>
</evidence>
<feature type="region of interest" description="Disordered" evidence="2">
    <location>
        <begin position="63"/>
        <end position="188"/>
    </location>
</feature>
<evidence type="ECO:0000256" key="3">
    <source>
        <dbReference type="SAM" id="SignalP"/>
    </source>
</evidence>
<dbReference type="GeneID" id="68358566"/>
<sequence>MKTAAVASALFAAAAFAHPFRLGRRDNQHHARAMVTVTDWVTETAYVTKMIDATTTRWITPGAYAEPTPAAEPKGQFYEPPPSAPEPEPASSSAAVPPPPPPPPPPPAPTSAAPYVPPPPPPPAPKPSSSSKAPAPSPPPPPPPAPAPEPEPAPSTPAYVPPPPPPPSSYPVPEQAAEAASAGDSGAQSFSGQITYYDVGMGSCGQDDSGKDNSENIVAISKDKMGTQSNGNPMCGQKITIHANGKTTTATVRDKCMGCSANNIDVSKKVFMELYGSLDGGRLPVKWSFN</sequence>
<feature type="compositionally biased region" description="Pro residues" evidence="2">
    <location>
        <begin position="96"/>
        <end position="126"/>
    </location>
</feature>
<dbReference type="InterPro" id="IPR036908">
    <property type="entry name" value="RlpA-like_sf"/>
</dbReference>
<dbReference type="PRINTS" id="PR01217">
    <property type="entry name" value="PRICHEXTENSN"/>
</dbReference>
<name>A0A9P8MR08_9HYPO</name>
<feature type="compositionally biased region" description="Pro residues" evidence="2">
    <location>
        <begin position="135"/>
        <end position="170"/>
    </location>
</feature>
<dbReference type="PANTHER" id="PTHR31836:SF28">
    <property type="entry name" value="SRCR DOMAIN-CONTAINING PROTEIN-RELATED"/>
    <property type="match status" value="1"/>
</dbReference>
<dbReference type="Gene3D" id="2.40.40.10">
    <property type="entry name" value="RlpA-like domain"/>
    <property type="match status" value="1"/>
</dbReference>
<feature type="signal peptide" evidence="3">
    <location>
        <begin position="1"/>
        <end position="17"/>
    </location>
</feature>
<dbReference type="EMBL" id="JAIZPD010000012">
    <property type="protein sequence ID" value="KAH0959655.1"/>
    <property type="molecule type" value="Genomic_DNA"/>
</dbReference>
<dbReference type="CDD" id="cd22191">
    <property type="entry name" value="DPBB_RlpA_EXP_N-like"/>
    <property type="match status" value="1"/>
</dbReference>
<comment type="caution">
    <text evidence="4">The sequence shown here is derived from an EMBL/GenBank/DDBJ whole genome shotgun (WGS) entry which is preliminary data.</text>
</comment>
<feature type="compositionally biased region" description="Pro residues" evidence="2">
    <location>
        <begin position="79"/>
        <end position="88"/>
    </location>
</feature>
<reference evidence="4" key="1">
    <citation type="submission" date="2021-09" db="EMBL/GenBank/DDBJ databases">
        <title>A high-quality genome of the endoparasitic fungus Hirsutella rhossiliensis with a comparison of Hirsutella genomes reveals transposable elements contributing to genome size variation.</title>
        <authorList>
            <person name="Lin R."/>
            <person name="Jiao Y."/>
            <person name="Sun X."/>
            <person name="Ling J."/>
            <person name="Xie B."/>
            <person name="Cheng X."/>
        </authorList>
    </citation>
    <scope>NUCLEOTIDE SEQUENCE</scope>
    <source>
        <strain evidence="4">HR02</strain>
    </source>
</reference>
<dbReference type="RefSeq" id="XP_044717168.1">
    <property type="nucleotide sequence ID" value="XM_044867908.1"/>
</dbReference>
<evidence type="ECO:0000313" key="5">
    <source>
        <dbReference type="Proteomes" id="UP000824596"/>
    </source>
</evidence>
<feature type="compositionally biased region" description="Low complexity" evidence="2">
    <location>
        <begin position="171"/>
        <end position="188"/>
    </location>
</feature>
<protein>
    <submittedName>
        <fullName evidence="4">Riboflavin aldehyde-forming enzyme</fullName>
    </submittedName>
</protein>
<evidence type="ECO:0000313" key="4">
    <source>
        <dbReference type="EMBL" id="KAH0959655.1"/>
    </source>
</evidence>
<organism evidence="4 5">
    <name type="scientific">Hirsutella rhossiliensis</name>
    <dbReference type="NCBI Taxonomy" id="111463"/>
    <lineage>
        <taxon>Eukaryota</taxon>
        <taxon>Fungi</taxon>
        <taxon>Dikarya</taxon>
        <taxon>Ascomycota</taxon>
        <taxon>Pezizomycotina</taxon>
        <taxon>Sordariomycetes</taxon>
        <taxon>Hypocreomycetidae</taxon>
        <taxon>Hypocreales</taxon>
        <taxon>Ophiocordycipitaceae</taxon>
        <taxon>Hirsutella</taxon>
    </lineage>
</organism>
<accession>A0A9P8MR08</accession>
<dbReference type="Proteomes" id="UP000824596">
    <property type="component" value="Unassembled WGS sequence"/>
</dbReference>
<keyword evidence="1 3" id="KW-0732">Signal</keyword>
<evidence type="ECO:0000256" key="2">
    <source>
        <dbReference type="SAM" id="MobiDB-lite"/>
    </source>
</evidence>
<dbReference type="OrthoDB" id="623670at2759"/>
<dbReference type="PANTHER" id="PTHR31836">
    <property type="match status" value="1"/>
</dbReference>
<keyword evidence="5" id="KW-1185">Reference proteome</keyword>
<gene>
    <name evidence="4" type="ORF">HRG_09437</name>
</gene>
<dbReference type="InterPro" id="IPR051477">
    <property type="entry name" value="Expansin_CellWall"/>
</dbReference>
<feature type="chain" id="PRO_5040485097" evidence="3">
    <location>
        <begin position="18"/>
        <end position="290"/>
    </location>
</feature>
<proteinExistence type="predicted"/>
<dbReference type="AlphaFoldDB" id="A0A9P8MR08"/>
<dbReference type="SUPFAM" id="SSF50685">
    <property type="entry name" value="Barwin-like endoglucanases"/>
    <property type="match status" value="1"/>
</dbReference>